<evidence type="ECO:0000256" key="1">
    <source>
        <dbReference type="SAM" id="Phobius"/>
    </source>
</evidence>
<reference evidence="2" key="1">
    <citation type="journal article" date="2015" name="Nature">
        <title>Complex archaea that bridge the gap between prokaryotes and eukaryotes.</title>
        <authorList>
            <person name="Spang A."/>
            <person name="Saw J.H."/>
            <person name="Jorgensen S.L."/>
            <person name="Zaremba-Niedzwiedzka K."/>
            <person name="Martijn J."/>
            <person name="Lind A.E."/>
            <person name="van Eijk R."/>
            <person name="Schleper C."/>
            <person name="Guy L."/>
            <person name="Ettema T.J."/>
        </authorList>
    </citation>
    <scope>NUCLEOTIDE SEQUENCE</scope>
</reference>
<dbReference type="EMBL" id="LAZR01002751">
    <property type="protein sequence ID" value="KKN26031.1"/>
    <property type="molecule type" value="Genomic_DNA"/>
</dbReference>
<feature type="transmembrane region" description="Helical" evidence="1">
    <location>
        <begin position="12"/>
        <end position="45"/>
    </location>
</feature>
<keyword evidence="1" id="KW-0472">Membrane</keyword>
<name>A0A0F9RM01_9ZZZZ</name>
<organism evidence="2">
    <name type="scientific">marine sediment metagenome</name>
    <dbReference type="NCBI Taxonomy" id="412755"/>
    <lineage>
        <taxon>unclassified sequences</taxon>
        <taxon>metagenomes</taxon>
        <taxon>ecological metagenomes</taxon>
    </lineage>
</organism>
<evidence type="ECO:0000313" key="2">
    <source>
        <dbReference type="EMBL" id="KKN26031.1"/>
    </source>
</evidence>
<proteinExistence type="predicted"/>
<dbReference type="AlphaFoldDB" id="A0A0F9RM01"/>
<keyword evidence="1" id="KW-0812">Transmembrane</keyword>
<protein>
    <submittedName>
        <fullName evidence="2">Uncharacterized protein</fullName>
    </submittedName>
</protein>
<sequence>MSTLMTAKTDLLIAVVFGLVGVFLLNDAPLNLMGAVLLAFGAVHFQEYRRKRRR</sequence>
<keyword evidence="1" id="KW-1133">Transmembrane helix</keyword>
<comment type="caution">
    <text evidence="2">The sequence shown here is derived from an EMBL/GenBank/DDBJ whole genome shotgun (WGS) entry which is preliminary data.</text>
</comment>
<accession>A0A0F9RM01</accession>
<gene>
    <name evidence="2" type="ORF">LCGC14_0878760</name>
</gene>